<dbReference type="GO" id="GO:0016787">
    <property type="term" value="F:hydrolase activity"/>
    <property type="evidence" value="ECO:0007669"/>
    <property type="project" value="UniProtKB-KW"/>
</dbReference>
<dbReference type="InterPro" id="IPR043138">
    <property type="entry name" value="GGT_lsub"/>
</dbReference>
<evidence type="ECO:0000256" key="2">
    <source>
        <dbReference type="ARBA" id="ARBA00022801"/>
    </source>
</evidence>
<organism evidence="4">
    <name type="scientific">marine metagenome</name>
    <dbReference type="NCBI Taxonomy" id="408172"/>
    <lineage>
        <taxon>unclassified sequences</taxon>
        <taxon>metagenomes</taxon>
        <taxon>ecological metagenomes</taxon>
    </lineage>
</organism>
<dbReference type="InterPro" id="IPR029055">
    <property type="entry name" value="Ntn_hydrolases_N"/>
</dbReference>
<dbReference type="PRINTS" id="PR01210">
    <property type="entry name" value="GGTRANSPTASE"/>
</dbReference>
<dbReference type="EMBL" id="UINC01003518">
    <property type="protein sequence ID" value="SVA07038.1"/>
    <property type="molecule type" value="Genomic_DNA"/>
</dbReference>
<keyword evidence="2" id="KW-0378">Hydrolase</keyword>
<name>A0A381SUP3_9ZZZZ</name>
<dbReference type="InterPro" id="IPR051792">
    <property type="entry name" value="GGT_bact"/>
</dbReference>
<sequence length="582" mass="63511">MSLYSAWKVNKEEVVAENGIVTSALPLSAEAGLSILKSGGNAIDAAVAVGFCNVVQEPYMASIGGMGYMLIHLAEEGRTIGLDFNGRAPQGTTDDMYDVIGPSTGAGYKTFDVVNDANNTGPLSATVPATCAGFCEAHKRFGTLPFEQVLEPAIHLASEGFEANWFLTMSAANMFDTFNSDNQLSSIWLPDGKVPKSHPKPGTKIIQKDLANLLKKLAYQGRDAMYSGEIADAIDEHMKKNGGVLRKEDLSDYHPIIEEPAQTTFHGHSVNVVRTPSGGITNLQTLNILDQFNLKEMGHNSVDYLNTFMMAARHAFADRFGYLGDWEHSTVPLNGLLSIGYAKEIAEEVKKPTFEIRNLGQREPLVEFMENPIHNPWNYEKSPKVPVPSHPAMDTNNEDTTHINVVDKNRNAVSCTHTGVFAKGLNPAGTGVALVGGMGWFIPKPGFPNSMAPWKRPMNNMSPFMVLKNNRPVLMEGAPGARRIMNRNAQVVLNVILFGMTPQEAIVQPVIDVSGTKTYVDSRMPESTVEALIGLGHDIELLEEEPAPTSYFARPSAIQVDYERNLLRAGVDSFRPTTALGY</sequence>
<accession>A0A381SUP3</accession>
<dbReference type="PANTHER" id="PTHR43199">
    <property type="entry name" value="GLUTATHIONE HYDROLASE"/>
    <property type="match status" value="1"/>
</dbReference>
<protein>
    <recommendedName>
        <fullName evidence="5">Gamma-glutamyltransferase</fullName>
    </recommendedName>
</protein>
<dbReference type="Pfam" id="PF01019">
    <property type="entry name" value="G_glu_transpept"/>
    <property type="match status" value="1"/>
</dbReference>
<evidence type="ECO:0008006" key="5">
    <source>
        <dbReference type="Google" id="ProtNLM"/>
    </source>
</evidence>
<dbReference type="Gene3D" id="3.60.20.40">
    <property type="match status" value="1"/>
</dbReference>
<dbReference type="Gene3D" id="1.10.246.130">
    <property type="match status" value="1"/>
</dbReference>
<evidence type="ECO:0000256" key="3">
    <source>
        <dbReference type="ARBA" id="ARBA00023145"/>
    </source>
</evidence>
<dbReference type="AlphaFoldDB" id="A0A381SUP3"/>
<dbReference type="PANTHER" id="PTHR43199:SF1">
    <property type="entry name" value="GLUTATHIONE HYDROLASE PROENZYME"/>
    <property type="match status" value="1"/>
</dbReference>
<gene>
    <name evidence="4" type="ORF">METZ01_LOCUS59892</name>
</gene>
<evidence type="ECO:0000256" key="1">
    <source>
        <dbReference type="ARBA" id="ARBA00022679"/>
    </source>
</evidence>
<keyword evidence="3" id="KW-0865">Zymogen</keyword>
<proteinExistence type="predicted"/>
<dbReference type="InterPro" id="IPR043137">
    <property type="entry name" value="GGT_ssub_C"/>
</dbReference>
<dbReference type="GO" id="GO:0016740">
    <property type="term" value="F:transferase activity"/>
    <property type="evidence" value="ECO:0007669"/>
    <property type="project" value="UniProtKB-KW"/>
</dbReference>
<evidence type="ECO:0000313" key="4">
    <source>
        <dbReference type="EMBL" id="SVA07038.1"/>
    </source>
</evidence>
<dbReference type="SUPFAM" id="SSF56235">
    <property type="entry name" value="N-terminal nucleophile aminohydrolases (Ntn hydrolases)"/>
    <property type="match status" value="1"/>
</dbReference>
<keyword evidence="1" id="KW-0808">Transferase</keyword>
<reference evidence="4" key="1">
    <citation type="submission" date="2018-05" db="EMBL/GenBank/DDBJ databases">
        <authorList>
            <person name="Lanie J.A."/>
            <person name="Ng W.-L."/>
            <person name="Kazmierczak K.M."/>
            <person name="Andrzejewski T.M."/>
            <person name="Davidsen T.M."/>
            <person name="Wayne K.J."/>
            <person name="Tettelin H."/>
            <person name="Glass J.I."/>
            <person name="Rusch D."/>
            <person name="Podicherti R."/>
            <person name="Tsui H.-C.T."/>
            <person name="Winkler M.E."/>
        </authorList>
    </citation>
    <scope>NUCLEOTIDE SEQUENCE</scope>
</reference>